<dbReference type="GO" id="GO:0071949">
    <property type="term" value="F:FAD binding"/>
    <property type="evidence" value="ECO:0007669"/>
    <property type="project" value="InterPro"/>
</dbReference>
<name>A0A1M6S694_9AQUI</name>
<dbReference type="SUPFAM" id="SSF51905">
    <property type="entry name" value="FAD/NAD(P)-binding domain"/>
    <property type="match status" value="1"/>
</dbReference>
<dbReference type="AlphaFoldDB" id="A0A1M6S694"/>
<dbReference type="Pfam" id="PF01494">
    <property type="entry name" value="FAD_binding_3"/>
    <property type="match status" value="1"/>
</dbReference>
<evidence type="ECO:0000313" key="2">
    <source>
        <dbReference type="EMBL" id="SHK40263.1"/>
    </source>
</evidence>
<dbReference type="EMBL" id="LT670846">
    <property type="protein sequence ID" value="SHK40263.1"/>
    <property type="molecule type" value="Genomic_DNA"/>
</dbReference>
<dbReference type="GO" id="GO:0016628">
    <property type="term" value="F:oxidoreductase activity, acting on the CH-CH group of donors, NAD or NADP as acceptor"/>
    <property type="evidence" value="ECO:0007669"/>
    <property type="project" value="InterPro"/>
</dbReference>
<dbReference type="InterPro" id="IPR011777">
    <property type="entry name" value="Geranylgeranyl_Rdtase_fam"/>
</dbReference>
<dbReference type="InterPro" id="IPR050407">
    <property type="entry name" value="Geranylgeranyl_reductase"/>
</dbReference>
<dbReference type="STRING" id="381751.SAMN05444391_0898"/>
<gene>
    <name evidence="2" type="ORF">SAMN05444391_0898</name>
</gene>
<protein>
    <submittedName>
        <fullName evidence="2">Geranylgeranyl reductase family</fullName>
    </submittedName>
</protein>
<dbReference type="NCBIfam" id="TIGR02032">
    <property type="entry name" value="GG-red-SF"/>
    <property type="match status" value="1"/>
</dbReference>
<dbReference type="PANTHER" id="PTHR42685">
    <property type="entry name" value="GERANYLGERANYL DIPHOSPHATE REDUCTASE"/>
    <property type="match status" value="1"/>
</dbReference>
<evidence type="ECO:0000259" key="1">
    <source>
        <dbReference type="Pfam" id="PF01494"/>
    </source>
</evidence>
<dbReference type="OrthoDB" id="9806565at2"/>
<dbReference type="PANTHER" id="PTHR42685:SF22">
    <property type="entry name" value="CONDITIONED MEDIUM FACTOR RECEPTOR 1"/>
    <property type="match status" value="1"/>
</dbReference>
<dbReference type="Proteomes" id="UP000189810">
    <property type="component" value="Chromosome I"/>
</dbReference>
<organism evidence="2 3">
    <name type="scientific">Thermocrinis minervae</name>
    <dbReference type="NCBI Taxonomy" id="381751"/>
    <lineage>
        <taxon>Bacteria</taxon>
        <taxon>Pseudomonadati</taxon>
        <taxon>Aquificota</taxon>
        <taxon>Aquificia</taxon>
        <taxon>Aquificales</taxon>
        <taxon>Aquificaceae</taxon>
        <taxon>Thermocrinis</taxon>
    </lineage>
</organism>
<feature type="domain" description="FAD-binding" evidence="1">
    <location>
        <begin position="3"/>
        <end position="164"/>
    </location>
</feature>
<keyword evidence="3" id="KW-1185">Reference proteome</keyword>
<accession>A0A1M6S694</accession>
<dbReference type="InterPro" id="IPR002938">
    <property type="entry name" value="FAD-bd"/>
</dbReference>
<reference evidence="2 3" key="1">
    <citation type="submission" date="2016-11" db="EMBL/GenBank/DDBJ databases">
        <authorList>
            <person name="Jaros S."/>
            <person name="Januszkiewicz K."/>
            <person name="Wedrychowicz H."/>
        </authorList>
    </citation>
    <scope>NUCLEOTIDE SEQUENCE [LARGE SCALE GENOMIC DNA]</scope>
    <source>
        <strain evidence="2 3">DSM 19557</strain>
    </source>
</reference>
<dbReference type="PRINTS" id="PR00420">
    <property type="entry name" value="RNGMNOXGNASE"/>
</dbReference>
<sequence>MRWDVIVVGAGPGGSSAAYHLAKAGLKVLLLEKHKLPRPKLCAGCLSGRIESLLPEGWNKLVLNTISGGTLGYRGEEYTVFSDGPVAYIVDRSEFDSFLACSSEQAGATLVQGVEVLGVHQEGKDLVVKTTKGDFMADFVVGADGFYSKVARSLGFRKEKFFRSVEFFTEGDLKNRVIIDIGIVQRGYAWVFPKGDAVSVGVASTGRENLLKVVESYSKLRGYKFNLVKGWHIPYTESPKDVFFGRGKVLLVGDAANLVDPLLGEGIYYAVLSGRLASHAIVSNPSDPIKAYISLLKDTVKDLMYAGFIAKLGYRYQGVAFKLAKQGSLERYLDFLKGKHSYKGMFWKGLLPFIKGFF</sequence>
<dbReference type="Gene3D" id="3.50.50.60">
    <property type="entry name" value="FAD/NAD(P)-binding domain"/>
    <property type="match status" value="1"/>
</dbReference>
<evidence type="ECO:0000313" key="3">
    <source>
        <dbReference type="Proteomes" id="UP000189810"/>
    </source>
</evidence>
<proteinExistence type="predicted"/>
<dbReference type="InterPro" id="IPR036188">
    <property type="entry name" value="FAD/NAD-bd_sf"/>
</dbReference>
<dbReference type="RefSeq" id="WP_079654029.1">
    <property type="nucleotide sequence ID" value="NZ_LT670846.1"/>
</dbReference>